<feature type="transmembrane region" description="Helical" evidence="1">
    <location>
        <begin position="140"/>
        <end position="165"/>
    </location>
</feature>
<evidence type="ECO:0000256" key="1">
    <source>
        <dbReference type="SAM" id="Phobius"/>
    </source>
</evidence>
<feature type="transmembrane region" description="Helical" evidence="1">
    <location>
        <begin position="108"/>
        <end position="128"/>
    </location>
</feature>
<keyword evidence="1" id="KW-0472">Membrane</keyword>
<accession>A0A071MKB2</accession>
<reference evidence="2" key="1">
    <citation type="submission" date="2014-04" db="EMBL/GenBank/DDBJ databases">
        <title>In planta biocontrol of soil-borne Fusarium wilt of banana through a plant endophytic bacterium, Burkholderia cenocepacia 869T2.</title>
        <authorList>
            <person name="Ho Y.-N."/>
            <person name="Chiang H.-M."/>
            <person name="Chao C.-P."/>
            <person name="Su C.-C."/>
            <person name="Hsu H.-F."/>
            <person name="Guo C.-T."/>
            <person name="Hsieh J.-L."/>
            <person name="Huang C.-C."/>
        </authorList>
    </citation>
    <scope>NUCLEOTIDE SEQUENCE [LARGE SCALE GENOMIC DNA]</scope>
    <source>
        <strain evidence="2">869T2</strain>
    </source>
</reference>
<evidence type="ECO:0000313" key="2">
    <source>
        <dbReference type="EMBL" id="KEA61302.1"/>
    </source>
</evidence>
<proteinExistence type="predicted"/>
<keyword evidence="1" id="KW-1133">Transmembrane helix</keyword>
<keyword evidence="1" id="KW-0812">Transmembrane</keyword>
<organism evidence="2">
    <name type="scientific">Burkholderia cenocepacia</name>
    <dbReference type="NCBI Taxonomy" id="95486"/>
    <lineage>
        <taxon>Bacteria</taxon>
        <taxon>Pseudomonadati</taxon>
        <taxon>Pseudomonadota</taxon>
        <taxon>Betaproteobacteria</taxon>
        <taxon>Burkholderiales</taxon>
        <taxon>Burkholderiaceae</taxon>
        <taxon>Burkholderia</taxon>
        <taxon>Burkholderia cepacia complex</taxon>
    </lineage>
</organism>
<gene>
    <name evidence="2" type="ORF">DT99_00515</name>
</gene>
<comment type="caution">
    <text evidence="2">The sequence shown here is derived from an EMBL/GenBank/DDBJ whole genome shotgun (WGS) entry which is preliminary data.</text>
</comment>
<protein>
    <submittedName>
        <fullName evidence="2">Uncharacterized protein</fullName>
    </submittedName>
</protein>
<dbReference type="AlphaFoldDB" id="A0A071MKB2"/>
<dbReference type="OrthoDB" id="9001875at2"/>
<dbReference type="EMBL" id="JJOA01000001">
    <property type="protein sequence ID" value="KEA61302.1"/>
    <property type="molecule type" value="Genomic_DNA"/>
</dbReference>
<sequence>MTDRVMQIATGAVTSVSQNTIRTKVWSNNLGWTTQGIEEIVLQLDTFDAPLTVRTDSARSLFIGAGDRLNVAYVRSPDRAAIYGIRNVTDGSVYLVRTAEVAGARTDVFVTIAILVAMAFVTGIMSALQRSTDGMLDMVAWFGSTAIGLFVLSTILRTMFGVIAWPEIRRLTQPGGKREMNAARHALSLTHDDTPNIRFL</sequence>
<name>A0A071MKB2_9BURK</name>